<keyword evidence="2" id="KW-1185">Reference proteome</keyword>
<comment type="caution">
    <text evidence="1">The sequence shown here is derived from an EMBL/GenBank/DDBJ whole genome shotgun (WGS) entry which is preliminary data.</text>
</comment>
<sequence length="85" mass="9474">VQYARIERDSLRTSLSYIEQVTESVQSSIDQLLMEADNLCDAIESSLDRFTVSTPNHSSEYYEGYDNDSGDDAAGGYCYGSSYYG</sequence>
<protein>
    <submittedName>
        <fullName evidence="1">Uncharacterized protein</fullName>
    </submittedName>
</protein>
<evidence type="ECO:0000313" key="2">
    <source>
        <dbReference type="Proteomes" id="UP001145114"/>
    </source>
</evidence>
<dbReference type="Proteomes" id="UP001145114">
    <property type="component" value="Unassembled WGS sequence"/>
</dbReference>
<name>A0ACC1H762_9FUNG</name>
<gene>
    <name evidence="1" type="ORF">EV182_008233</name>
</gene>
<feature type="non-terminal residue" evidence="1">
    <location>
        <position position="85"/>
    </location>
</feature>
<dbReference type="EMBL" id="JAMZIH010009285">
    <property type="protein sequence ID" value="KAJ1670400.1"/>
    <property type="molecule type" value="Genomic_DNA"/>
</dbReference>
<proteinExistence type="predicted"/>
<organism evidence="1 2">
    <name type="scientific">Spiromyces aspiralis</name>
    <dbReference type="NCBI Taxonomy" id="68401"/>
    <lineage>
        <taxon>Eukaryota</taxon>
        <taxon>Fungi</taxon>
        <taxon>Fungi incertae sedis</taxon>
        <taxon>Zoopagomycota</taxon>
        <taxon>Kickxellomycotina</taxon>
        <taxon>Kickxellomycetes</taxon>
        <taxon>Kickxellales</taxon>
        <taxon>Kickxellaceae</taxon>
        <taxon>Spiromyces</taxon>
    </lineage>
</organism>
<feature type="non-terminal residue" evidence="1">
    <location>
        <position position="1"/>
    </location>
</feature>
<accession>A0ACC1H762</accession>
<reference evidence="1" key="1">
    <citation type="submission" date="2022-06" db="EMBL/GenBank/DDBJ databases">
        <title>Phylogenomic reconstructions and comparative analyses of Kickxellomycotina fungi.</title>
        <authorList>
            <person name="Reynolds N.K."/>
            <person name="Stajich J.E."/>
            <person name="Barry K."/>
            <person name="Grigoriev I.V."/>
            <person name="Crous P."/>
            <person name="Smith M.E."/>
        </authorList>
    </citation>
    <scope>NUCLEOTIDE SEQUENCE</scope>
    <source>
        <strain evidence="1">RSA 2271</strain>
    </source>
</reference>
<evidence type="ECO:0000313" key="1">
    <source>
        <dbReference type="EMBL" id="KAJ1670400.1"/>
    </source>
</evidence>